<gene>
    <name evidence="2" type="ORF">LRS13_03370</name>
</gene>
<proteinExistence type="predicted"/>
<keyword evidence="3" id="KW-1185">Reference proteome</keyword>
<name>A0ABY5PIT8_9ACTN</name>
<sequence>MERALINEVVDEGALLAKLGPETRYGRTVGDRRFWLLLLRNAAIASGHPQTTELLLNEPELIVDPVTRSRQILEWLHELLIADPASAAAVVRDARPRILKWGKWQGWSDELLVFSVMNLGDAVMFAAETFKAAPLTEAERAELYGSITALARLMGLDDPVIPVDHAAHRAYMDEQLRDTISRRAVHDMIGRLEAPCPDAIPPFLWTAGQVPSRHLVRIVLGATLPDITRERYGLELSAREGLEWAAIERSLWAFGALPDRVRLVPAARRDRGERLAA</sequence>
<accession>A0ABY5PIT8</accession>
<dbReference type="Pfam" id="PF09995">
    <property type="entry name" value="MPAB_Lcp_cat"/>
    <property type="match status" value="1"/>
</dbReference>
<dbReference type="EMBL" id="CP088295">
    <property type="protein sequence ID" value="UUY04589.1"/>
    <property type="molecule type" value="Genomic_DNA"/>
</dbReference>
<evidence type="ECO:0000313" key="2">
    <source>
        <dbReference type="EMBL" id="UUY04589.1"/>
    </source>
</evidence>
<organism evidence="2 3">
    <name type="scientific">Svornostia abyssi</name>
    <dbReference type="NCBI Taxonomy" id="2898438"/>
    <lineage>
        <taxon>Bacteria</taxon>
        <taxon>Bacillati</taxon>
        <taxon>Actinomycetota</taxon>
        <taxon>Thermoleophilia</taxon>
        <taxon>Solirubrobacterales</taxon>
        <taxon>Baekduiaceae</taxon>
        <taxon>Svornostia</taxon>
    </lineage>
</organism>
<dbReference type="RefSeq" id="WP_353865065.1">
    <property type="nucleotide sequence ID" value="NZ_CP088295.1"/>
</dbReference>
<evidence type="ECO:0000259" key="1">
    <source>
        <dbReference type="Pfam" id="PF09995"/>
    </source>
</evidence>
<protein>
    <submittedName>
        <fullName evidence="2">DUF2236 domain-containing protein</fullName>
    </submittedName>
</protein>
<dbReference type="InterPro" id="IPR018713">
    <property type="entry name" value="MPAB/Lcp_cat_dom"/>
</dbReference>
<dbReference type="Proteomes" id="UP001058860">
    <property type="component" value="Chromosome"/>
</dbReference>
<evidence type="ECO:0000313" key="3">
    <source>
        <dbReference type="Proteomes" id="UP001058860"/>
    </source>
</evidence>
<reference evidence="3" key="1">
    <citation type="submission" date="2021-11" db="EMBL/GenBank/DDBJ databases">
        <title>Cultivation dependent microbiological survey of springs from the worlds oldest radium mine currently devoted to the extraction of radon-saturated water.</title>
        <authorList>
            <person name="Kapinusova G."/>
            <person name="Smrhova T."/>
            <person name="Strejcek M."/>
            <person name="Suman J."/>
            <person name="Jani K."/>
            <person name="Pajer P."/>
            <person name="Uhlik O."/>
        </authorList>
    </citation>
    <scope>NUCLEOTIDE SEQUENCE [LARGE SCALE GENOMIC DNA]</scope>
    <source>
        <strain evidence="3">J379</strain>
    </source>
</reference>
<feature type="domain" description="ER-bound oxygenase mpaB/mpaB'/Rubber oxygenase catalytic" evidence="1">
    <location>
        <begin position="27"/>
        <end position="246"/>
    </location>
</feature>